<evidence type="ECO:0000256" key="4">
    <source>
        <dbReference type="ARBA" id="ARBA00023027"/>
    </source>
</evidence>
<keyword evidence="5" id="KW-0539">Nucleus</keyword>
<evidence type="ECO:0000313" key="8">
    <source>
        <dbReference type="Proteomes" id="UP001164746"/>
    </source>
</evidence>
<protein>
    <submittedName>
        <fullName evidence="7">PAR14-like protein</fullName>
    </submittedName>
</protein>
<dbReference type="PROSITE" id="PS51154">
    <property type="entry name" value="MACRO"/>
    <property type="match status" value="2"/>
</dbReference>
<feature type="domain" description="Macro" evidence="6">
    <location>
        <begin position="825"/>
        <end position="1045"/>
    </location>
</feature>
<dbReference type="EMBL" id="CP111026">
    <property type="protein sequence ID" value="WAR28459.1"/>
    <property type="molecule type" value="Genomic_DNA"/>
</dbReference>
<name>A0ABY7G559_MYAAR</name>
<reference evidence="7" key="1">
    <citation type="submission" date="2022-11" db="EMBL/GenBank/DDBJ databases">
        <title>Centuries of genome instability and evolution in soft-shell clam transmissible cancer (bioRxiv).</title>
        <authorList>
            <person name="Hart S.F.M."/>
            <person name="Yonemitsu M.A."/>
            <person name="Giersch R.M."/>
            <person name="Beal B.F."/>
            <person name="Arriagada G."/>
            <person name="Davis B.W."/>
            <person name="Ostrander E.A."/>
            <person name="Goff S.P."/>
            <person name="Metzger M.J."/>
        </authorList>
    </citation>
    <scope>NUCLEOTIDE SEQUENCE</scope>
    <source>
        <strain evidence="7">MELC-2E11</strain>
        <tissue evidence="7">Siphon/mantle</tissue>
    </source>
</reference>
<dbReference type="PANTHER" id="PTHR14453">
    <property type="entry name" value="PARP/ZINC FINGER CCCH TYPE DOMAIN CONTAINING PROTEIN"/>
    <property type="match status" value="1"/>
</dbReference>
<dbReference type="Proteomes" id="UP001164746">
    <property type="component" value="Chromosome 15"/>
</dbReference>
<keyword evidence="4" id="KW-0520">NAD</keyword>
<keyword evidence="3" id="KW-0808">Transferase</keyword>
<keyword evidence="2" id="KW-0328">Glycosyltransferase</keyword>
<dbReference type="InterPro" id="IPR002589">
    <property type="entry name" value="Macro_dom"/>
</dbReference>
<comment type="subcellular location">
    <subcellularLocation>
        <location evidence="1">Nucleus</location>
    </subcellularLocation>
</comment>
<evidence type="ECO:0000256" key="2">
    <source>
        <dbReference type="ARBA" id="ARBA00022676"/>
    </source>
</evidence>
<evidence type="ECO:0000259" key="6">
    <source>
        <dbReference type="PROSITE" id="PS51154"/>
    </source>
</evidence>
<evidence type="ECO:0000256" key="1">
    <source>
        <dbReference type="ARBA" id="ARBA00004123"/>
    </source>
</evidence>
<dbReference type="InterPro" id="IPR043472">
    <property type="entry name" value="Macro_dom-like"/>
</dbReference>
<keyword evidence="8" id="KW-1185">Reference proteome</keyword>
<dbReference type="InterPro" id="IPR052056">
    <property type="entry name" value="Mono-ARTD/PARP"/>
</dbReference>
<evidence type="ECO:0000256" key="5">
    <source>
        <dbReference type="ARBA" id="ARBA00023242"/>
    </source>
</evidence>
<evidence type="ECO:0000313" key="7">
    <source>
        <dbReference type="EMBL" id="WAR28459.1"/>
    </source>
</evidence>
<dbReference type="Gene3D" id="3.40.220.10">
    <property type="entry name" value="Leucine Aminopeptidase, subunit E, domain 1"/>
    <property type="match status" value="3"/>
</dbReference>
<dbReference type="SUPFAM" id="SSF52949">
    <property type="entry name" value="Macro domain-like"/>
    <property type="match status" value="3"/>
</dbReference>
<sequence length="1102" mass="124066">MHRSSSRPGPIQVIDETLRRGRKMSLSPHLSSRRSGRFFGEETPIITSSRVVVKGLDEGVDLNSVRSFFEDTSRFGVGAISFIERCDITNAITIEFQTFEDAQSVILKARSGPLRLSVGKEMTIEPCPEKDQKCILVNGIDKSTAQADFADYLHEHCDIAKHTIQSIQFGTKEGAAVIHFDKPRPGELQSDENDESDKHLKVICTIDPTQKPLKPLKVNLKNWQNNCLGIIEHFFQQFETTRTILVAKEVWNTFNMYLDASAVDDPKKKYRVVRKIIEFRSVEIVGKKEFTKDLYVKLTSKVDVLEKDFVASQKTDCLHKFGEVHSITEVIDKIDRRITCKTMDLLKTPQAKAYIAHIIDKAIGESSKASYIVDIDNNIEVCALDDKSLTEAIRIIRDSIKEKELKTLTPRHRAILSGHDGDILLTSLQQKHMGLFLSYKNKDGSISFVTIDSILEEVEEMISLFIDNHEVISEFIEVGSGRLAYLLTYKANELETIEDEYRPKGVKITAVEGIRNGFSIKGKKQYTREIGWRLHMMVDVIVERSHELKWDGFNECLEGNHAHGVQSKISVIGLEHKCVVKISPNKRHSRTNNRPNLIRTEFFTTIGSRNKSLYVVAGDITDIDADVVVVPSHSTLQLSGGIGRVVGAKGGFEIQKECCDIVKVKDGRVSQGDVFVTTSGNLSAKHLLHAVTPYKDDFEQDAVRILASLVDQCISKASALGGRSIVFPLIGTGQFNFDLNTVAEVLLTNILTFWKEENDNTLERVYICDMDVAKLKNADVFVNATTRDMNLRIGALGKAILDEAGEEVVDDIKREYPDDIRYGEVAISITGRMKDRVRAFFHGHIPQWSPNNVFAEVILSRFVTECIQEANRRGHRSIAFPALGCGMGGYPPDIVVSTMLGAITEFSRTTPRTTVDLVKFVIPQTDLFEKKKQAQENKIVTTGPGRMLCKRIIHLVAGENKQQWEKKVKRCLRTAEAENLPIVSFPAIGTGRCGQPAHVIADVMATTVKKYVESTKYRGILRAIRIVIFDQEMLDVFRTTINKSLLSKEKQSGGIPIFFRRKESFETEADVKFHIFAETEEKAERVITYNTMKELKLENQAQ</sequence>
<organism evidence="7 8">
    <name type="scientific">Mya arenaria</name>
    <name type="common">Soft-shell clam</name>
    <dbReference type="NCBI Taxonomy" id="6604"/>
    <lineage>
        <taxon>Eukaryota</taxon>
        <taxon>Metazoa</taxon>
        <taxon>Spiralia</taxon>
        <taxon>Lophotrochozoa</taxon>
        <taxon>Mollusca</taxon>
        <taxon>Bivalvia</taxon>
        <taxon>Autobranchia</taxon>
        <taxon>Heteroconchia</taxon>
        <taxon>Euheterodonta</taxon>
        <taxon>Imparidentia</taxon>
        <taxon>Neoheterodontei</taxon>
        <taxon>Myida</taxon>
        <taxon>Myoidea</taxon>
        <taxon>Myidae</taxon>
        <taxon>Mya</taxon>
    </lineage>
</organism>
<accession>A0ABY7G559</accession>
<dbReference type="Pfam" id="PF01661">
    <property type="entry name" value="Macro"/>
    <property type="match status" value="3"/>
</dbReference>
<feature type="domain" description="Macro" evidence="6">
    <location>
        <begin position="600"/>
        <end position="786"/>
    </location>
</feature>
<evidence type="ECO:0000256" key="3">
    <source>
        <dbReference type="ARBA" id="ARBA00022679"/>
    </source>
</evidence>
<gene>
    <name evidence="7" type="ORF">MAR_014163</name>
</gene>
<dbReference type="SMART" id="SM00506">
    <property type="entry name" value="A1pp"/>
    <property type="match status" value="2"/>
</dbReference>
<proteinExistence type="predicted"/>
<dbReference type="PANTHER" id="PTHR14453:SF102">
    <property type="entry name" value="PROTEIN MONO-ADP-RIBOSYLTRANSFERASE PARP14-LIKE"/>
    <property type="match status" value="1"/>
</dbReference>